<evidence type="ECO:0000256" key="5">
    <source>
        <dbReference type="ARBA" id="ARBA00022840"/>
    </source>
</evidence>
<evidence type="ECO:0000256" key="3">
    <source>
        <dbReference type="ARBA" id="ARBA00022723"/>
    </source>
</evidence>
<keyword evidence="4 8" id="KW-0547">Nucleotide-binding</keyword>
<dbReference type="PROSITE" id="PS00746">
    <property type="entry name" value="NIFH_FRXC_1"/>
    <property type="match status" value="1"/>
</dbReference>
<keyword evidence="8 9" id="KW-0560">Oxidoreductase</keyword>
<dbReference type="AlphaFoldDB" id="E6VEH9"/>
<dbReference type="PANTHER" id="PTHR42864:SF2">
    <property type="entry name" value="LIGHT-INDEPENDENT PROTOCHLOROPHYLLIDE REDUCTASE IRON-SULFUR ATP-BINDING PROTEIN"/>
    <property type="match status" value="1"/>
</dbReference>
<evidence type="ECO:0000256" key="1">
    <source>
        <dbReference type="ARBA" id="ARBA00001966"/>
    </source>
</evidence>
<evidence type="ECO:0000256" key="7">
    <source>
        <dbReference type="ARBA" id="ARBA00023014"/>
    </source>
</evidence>
<dbReference type="CDD" id="cd02040">
    <property type="entry name" value="NifH"/>
    <property type="match status" value="1"/>
</dbReference>
<evidence type="ECO:0000313" key="9">
    <source>
        <dbReference type="EMBL" id="ADU44011.1"/>
    </source>
</evidence>
<dbReference type="InterPro" id="IPR030655">
    <property type="entry name" value="NifH/chlL_CS"/>
</dbReference>
<dbReference type="HOGENOM" id="CLU_059373_0_0_5"/>
<comment type="similarity">
    <text evidence="2 8">Belongs to the NifH/BchL/ChlL family.</text>
</comment>
<dbReference type="eggNOG" id="COG1348">
    <property type="taxonomic scope" value="Bacteria"/>
</dbReference>
<evidence type="ECO:0000256" key="2">
    <source>
        <dbReference type="ARBA" id="ARBA00005504"/>
    </source>
</evidence>
<comment type="cofactor">
    <cofactor evidence="1">
        <name>[4Fe-4S] cluster</name>
        <dbReference type="ChEBI" id="CHEBI:49883"/>
    </cofactor>
</comment>
<dbReference type="Gene3D" id="3.40.50.300">
    <property type="entry name" value="P-loop containing nucleotide triphosphate hydrolases"/>
    <property type="match status" value="1"/>
</dbReference>
<sequence length="263" mass="27570">MKKIAIYGKGGIGKSTTVSNLSAALARRGLKVMQIGCDPKADSTKGLTGGQPITSVLDVLKVKKTRSTLDDLVVEGDLGVLCVEAGGPTPGIGCAGRGIISAFDRLEELDAWGRLRPDVVLFDVLGDVVCGGFAMPMRKGYADEVAIVSSGEMMALYAAHNIANALANFATRGYARLAGVIQNSRNIADEDELVRRAAAEINTRVLGIIPRCDLVQQAEDQGRTVVACFPDSPQAAVYHELTRLLVPDITAPASGGPHLAALS</sequence>
<dbReference type="OrthoDB" id="9815116at2"/>
<dbReference type="GO" id="GO:0046872">
    <property type="term" value="F:metal ion binding"/>
    <property type="evidence" value="ECO:0007669"/>
    <property type="project" value="UniProtKB-KW"/>
</dbReference>
<dbReference type="KEGG" id="rpx:Rpdx1_2420"/>
<dbReference type="EMBL" id="CP002418">
    <property type="protein sequence ID" value="ADU44011.1"/>
    <property type="molecule type" value="Genomic_DNA"/>
</dbReference>
<keyword evidence="7 8" id="KW-0411">Iron-sulfur</keyword>
<dbReference type="PRINTS" id="PR00091">
    <property type="entry name" value="NITROGNASEII"/>
</dbReference>
<keyword evidence="8" id="KW-0004">4Fe-4S</keyword>
<organism evidence="9 10">
    <name type="scientific">Rhodopseudomonas palustris (strain DX-1)</name>
    <dbReference type="NCBI Taxonomy" id="652103"/>
    <lineage>
        <taxon>Bacteria</taxon>
        <taxon>Pseudomonadati</taxon>
        <taxon>Pseudomonadota</taxon>
        <taxon>Alphaproteobacteria</taxon>
        <taxon>Hyphomicrobiales</taxon>
        <taxon>Nitrobacteraceae</taxon>
        <taxon>Rhodopseudomonas</taxon>
    </lineage>
</organism>
<keyword evidence="6 8" id="KW-0408">Iron</keyword>
<dbReference type="BioCyc" id="RPAL652103:RPDX1_RS11870-MONOMER"/>
<dbReference type="GO" id="GO:0016163">
    <property type="term" value="F:nitrogenase activity"/>
    <property type="evidence" value="ECO:0007669"/>
    <property type="project" value="UniProtKB-EC"/>
</dbReference>
<dbReference type="GO" id="GO:0051539">
    <property type="term" value="F:4 iron, 4 sulfur cluster binding"/>
    <property type="evidence" value="ECO:0007669"/>
    <property type="project" value="UniProtKB-KW"/>
</dbReference>
<evidence type="ECO:0000256" key="8">
    <source>
        <dbReference type="RuleBase" id="RU003688"/>
    </source>
</evidence>
<evidence type="ECO:0000256" key="6">
    <source>
        <dbReference type="ARBA" id="ARBA00023004"/>
    </source>
</evidence>
<accession>E6VEH9</accession>
<dbReference type="PROSITE" id="PS00692">
    <property type="entry name" value="NIFH_FRXC_2"/>
    <property type="match status" value="1"/>
</dbReference>
<dbReference type="SUPFAM" id="SSF52540">
    <property type="entry name" value="P-loop containing nucleoside triphosphate hydrolases"/>
    <property type="match status" value="1"/>
</dbReference>
<keyword evidence="3 8" id="KW-0479">Metal-binding</keyword>
<protein>
    <submittedName>
        <fullName evidence="9">Nitrogenase</fullName>
        <ecNumber evidence="9">1.18.6.1</ecNumber>
    </submittedName>
</protein>
<reference evidence="9" key="1">
    <citation type="submission" date="2010-12" db="EMBL/GenBank/DDBJ databases">
        <title>Complete sequence of Rhodopseudomonas palustris DX-1.</title>
        <authorList>
            <consortium name="US DOE Joint Genome Institute"/>
            <person name="Lucas S."/>
            <person name="Copeland A."/>
            <person name="Lapidus A."/>
            <person name="Cheng J.-F."/>
            <person name="Goodwin L."/>
            <person name="Pitluck S."/>
            <person name="Misra M."/>
            <person name="Chertkov O."/>
            <person name="Detter J.C."/>
            <person name="Han C."/>
            <person name="Tapia R."/>
            <person name="Land M."/>
            <person name="Hauser L."/>
            <person name="Kyrpides N."/>
            <person name="Ivanova N."/>
            <person name="Ovchinnikova G."/>
            <person name="Logan B."/>
            <person name="Oda Y."/>
            <person name="Harwood C."/>
            <person name="Woyke T."/>
        </authorList>
    </citation>
    <scope>NUCLEOTIDE SEQUENCE [LARGE SCALE GENOMIC DNA]</scope>
    <source>
        <strain evidence="9">DX-1</strain>
    </source>
</reference>
<dbReference type="Pfam" id="PF00142">
    <property type="entry name" value="Fer4_NifH"/>
    <property type="match status" value="1"/>
</dbReference>
<dbReference type="PANTHER" id="PTHR42864">
    <property type="entry name" value="LIGHT-INDEPENDENT PROTOCHLOROPHYLLIDE REDUCTASE IRON-SULFUR ATP-BINDING PROTEIN"/>
    <property type="match status" value="1"/>
</dbReference>
<keyword evidence="5 8" id="KW-0067">ATP-binding</keyword>
<evidence type="ECO:0000313" key="10">
    <source>
        <dbReference type="Proteomes" id="UP000001402"/>
    </source>
</evidence>
<proteinExistence type="inferred from homology"/>
<evidence type="ECO:0000256" key="4">
    <source>
        <dbReference type="ARBA" id="ARBA00022741"/>
    </source>
</evidence>
<dbReference type="Proteomes" id="UP000001402">
    <property type="component" value="Chromosome"/>
</dbReference>
<dbReference type="EC" id="1.18.6.1" evidence="9"/>
<gene>
    <name evidence="9" type="ordered locus">Rpdx1_2420</name>
</gene>
<name>E6VEH9_RHOPX</name>
<dbReference type="STRING" id="652103.Rpdx1_2420"/>
<dbReference type="InterPro" id="IPR000392">
    <property type="entry name" value="NifH/frxC"/>
</dbReference>
<dbReference type="GO" id="GO:0005524">
    <property type="term" value="F:ATP binding"/>
    <property type="evidence" value="ECO:0007669"/>
    <property type="project" value="UniProtKB-KW"/>
</dbReference>
<dbReference type="PROSITE" id="PS51026">
    <property type="entry name" value="NIFH_FRXC_3"/>
    <property type="match status" value="1"/>
</dbReference>
<dbReference type="PIRSF" id="PIRSF000363">
    <property type="entry name" value="Nitrogenase_iron"/>
    <property type="match status" value="1"/>
</dbReference>
<dbReference type="InterPro" id="IPR027417">
    <property type="entry name" value="P-loop_NTPase"/>
</dbReference>